<evidence type="ECO:0000313" key="2">
    <source>
        <dbReference type="Proteomes" id="UP001497700"/>
    </source>
</evidence>
<evidence type="ECO:0000313" key="1">
    <source>
        <dbReference type="EMBL" id="KAI4866759.1"/>
    </source>
</evidence>
<protein>
    <submittedName>
        <fullName evidence="1">MFS general substrate transporter</fullName>
    </submittedName>
</protein>
<comment type="caution">
    <text evidence="1">The sequence shown here is derived from an EMBL/GenBank/DDBJ whole genome shotgun (WGS) entry which is preliminary data.</text>
</comment>
<sequence length="624" mass="68360">MLPVQILAALPLQTMDSVGSLAPRVVLSSYLKMLSKKLPGFLRRSSGDGADVQPADTIQVAQDRKDEEQTPAADFEKREELPTDNAQDGVKAIEAITISWSKNSLALVYVCMWSIYFVNAFQSSTTSNLTAYVVSGFDQHSLIPVISIVSNAMCAACTMPVAKILNLFDRSKGFLAMSALATLGLILMATCSNIAVYCAAQVFYNVGFTSLIYTIDVMTADTSTLSHRGLAFAFTSSPYIITAFAGPKAAEKFYDYNWRWAFGCWAIILPLVALPLFTTLQWNLKKAKKGGKLEQVASGRTFMQSVWFYVIEFDLLGVVLLAGGLVLFLLPFSLADSMGDSWRTPSIIIMLVIGFAMIVAFGLVERFVAPKPFLPYGLLVSRTVIGACLLDLTYQVAYYCWNSYFSSYLQVVYGLDISTAGYIGGIFDIVSATWLLGTGYLMRRTGRFRWLLQIAVPLYILFVGLLIYFRKPGTNIGYIVMCEILTAIAGGTIIICEQVGVMAASEHNDVAAVLALLSLFGNVGGAVGNSISGAIWTNTLPDSLQRLLPDEAKADWEDIYDSLEVQLSYPIGSDVRSAIIEAYAQTQTYMIIAGTVIMALSLIWVMLIKNIRLNEIQQTKGVLF</sequence>
<dbReference type="EMBL" id="MU393455">
    <property type="protein sequence ID" value="KAI4866759.1"/>
    <property type="molecule type" value="Genomic_DNA"/>
</dbReference>
<keyword evidence="2" id="KW-1185">Reference proteome</keyword>
<gene>
    <name evidence="1" type="ORF">F4820DRAFT_416042</name>
</gene>
<accession>A0ACB9Z6Q8</accession>
<organism evidence="1 2">
    <name type="scientific">Hypoxylon rubiginosum</name>
    <dbReference type="NCBI Taxonomy" id="110542"/>
    <lineage>
        <taxon>Eukaryota</taxon>
        <taxon>Fungi</taxon>
        <taxon>Dikarya</taxon>
        <taxon>Ascomycota</taxon>
        <taxon>Pezizomycotina</taxon>
        <taxon>Sordariomycetes</taxon>
        <taxon>Xylariomycetidae</taxon>
        <taxon>Xylariales</taxon>
        <taxon>Hypoxylaceae</taxon>
        <taxon>Hypoxylon</taxon>
    </lineage>
</organism>
<name>A0ACB9Z6Q8_9PEZI</name>
<dbReference type="Proteomes" id="UP001497700">
    <property type="component" value="Unassembled WGS sequence"/>
</dbReference>
<reference evidence="1 2" key="1">
    <citation type="journal article" date="2022" name="New Phytol.">
        <title>Ecological generalism drives hyperdiversity of secondary metabolite gene clusters in xylarialean endophytes.</title>
        <authorList>
            <person name="Franco M.E.E."/>
            <person name="Wisecaver J.H."/>
            <person name="Arnold A.E."/>
            <person name="Ju Y.M."/>
            <person name="Slot J.C."/>
            <person name="Ahrendt S."/>
            <person name="Moore L.P."/>
            <person name="Eastman K.E."/>
            <person name="Scott K."/>
            <person name="Konkel Z."/>
            <person name="Mondo S.J."/>
            <person name="Kuo A."/>
            <person name="Hayes R.D."/>
            <person name="Haridas S."/>
            <person name="Andreopoulos B."/>
            <person name="Riley R."/>
            <person name="LaButti K."/>
            <person name="Pangilinan J."/>
            <person name="Lipzen A."/>
            <person name="Amirebrahimi M."/>
            <person name="Yan J."/>
            <person name="Adam C."/>
            <person name="Keymanesh K."/>
            <person name="Ng V."/>
            <person name="Louie K."/>
            <person name="Northen T."/>
            <person name="Drula E."/>
            <person name="Henrissat B."/>
            <person name="Hsieh H.M."/>
            <person name="Youens-Clark K."/>
            <person name="Lutzoni F."/>
            <person name="Miadlikowska J."/>
            <person name="Eastwood D.C."/>
            <person name="Hamelin R.C."/>
            <person name="Grigoriev I.V."/>
            <person name="U'Ren J.M."/>
        </authorList>
    </citation>
    <scope>NUCLEOTIDE SEQUENCE [LARGE SCALE GENOMIC DNA]</scope>
    <source>
        <strain evidence="1 2">CBS 119005</strain>
    </source>
</reference>
<proteinExistence type="predicted"/>